<dbReference type="Gene3D" id="3.40.630.30">
    <property type="match status" value="1"/>
</dbReference>
<sequence>MLTHAPVETPRLSLRFLSLADAPSLQTAASDREVADMMISLPHPYPEGEAERYIQAQIAAAEAGRSFAFAIERKAEPGLCGVIEIGSIELEHARAELRFWLAVALGEQGYMSEALQAILRFGFENLNLNRIDAYHLVRNPASGKLFQDNGFVQEGVLRQRVRKGQVFEDVKLWSILREDW</sequence>
<keyword evidence="6" id="KW-1185">Reference proteome</keyword>
<dbReference type="AlphaFoldDB" id="A0A1Z4JGN5"/>
<dbReference type="PANTHER" id="PTHR43792">
    <property type="entry name" value="GNAT FAMILY, PUTATIVE (AFU_ORTHOLOGUE AFUA_3G00765)-RELATED-RELATED"/>
    <property type="match status" value="1"/>
</dbReference>
<comment type="similarity">
    <text evidence="3">Belongs to the acetyltransferase family. RimJ subfamily.</text>
</comment>
<organism evidence="5 6">
    <name type="scientific">Leptolyngbya boryana NIES-2135</name>
    <dbReference type="NCBI Taxonomy" id="1973484"/>
    <lineage>
        <taxon>Bacteria</taxon>
        <taxon>Bacillati</taxon>
        <taxon>Cyanobacteriota</taxon>
        <taxon>Cyanophyceae</taxon>
        <taxon>Leptolyngbyales</taxon>
        <taxon>Leptolyngbyaceae</taxon>
        <taxon>Leptolyngbya group</taxon>
        <taxon>Leptolyngbya</taxon>
    </lineage>
</organism>
<dbReference type="Proteomes" id="UP000217895">
    <property type="component" value="Chromosome"/>
</dbReference>
<dbReference type="InterPro" id="IPR000182">
    <property type="entry name" value="GNAT_dom"/>
</dbReference>
<evidence type="ECO:0000313" key="6">
    <source>
        <dbReference type="Proteomes" id="UP000217895"/>
    </source>
</evidence>
<dbReference type="PANTHER" id="PTHR43792:SF8">
    <property type="entry name" value="[RIBOSOMAL PROTEIN US5]-ALANINE N-ACETYLTRANSFERASE"/>
    <property type="match status" value="1"/>
</dbReference>
<keyword evidence="2" id="KW-0012">Acyltransferase</keyword>
<dbReference type="SUPFAM" id="SSF55729">
    <property type="entry name" value="Acyl-CoA N-acyltransferases (Nat)"/>
    <property type="match status" value="1"/>
</dbReference>
<accession>A0A1Z4JGN5</accession>
<gene>
    <name evidence="5" type="ORF">NIES2135_27590</name>
</gene>
<protein>
    <submittedName>
        <fullName evidence="5">GCN5-related N-acetyltransferase</fullName>
    </submittedName>
</protein>
<dbReference type="InterPro" id="IPR051531">
    <property type="entry name" value="N-acetyltransferase"/>
</dbReference>
<dbReference type="Pfam" id="PF13302">
    <property type="entry name" value="Acetyltransf_3"/>
    <property type="match status" value="1"/>
</dbReference>
<keyword evidence="1 5" id="KW-0808">Transferase</keyword>
<name>A0A1Z4JGN5_LEPBY</name>
<reference evidence="5 6" key="1">
    <citation type="submission" date="2017-06" db="EMBL/GenBank/DDBJ databases">
        <title>Genome sequencing of cyanobaciteial culture collection at National Institute for Environmental Studies (NIES).</title>
        <authorList>
            <person name="Hirose Y."/>
            <person name="Shimura Y."/>
            <person name="Fujisawa T."/>
            <person name="Nakamura Y."/>
            <person name="Kawachi M."/>
        </authorList>
    </citation>
    <scope>NUCLEOTIDE SEQUENCE [LARGE SCALE GENOMIC DNA]</scope>
    <source>
        <strain evidence="5 6">NIES-2135</strain>
    </source>
</reference>
<evidence type="ECO:0000256" key="3">
    <source>
        <dbReference type="ARBA" id="ARBA00038502"/>
    </source>
</evidence>
<proteinExistence type="inferred from homology"/>
<evidence type="ECO:0000256" key="1">
    <source>
        <dbReference type="ARBA" id="ARBA00022679"/>
    </source>
</evidence>
<dbReference type="EMBL" id="AP018203">
    <property type="protein sequence ID" value="BAY55932.1"/>
    <property type="molecule type" value="Genomic_DNA"/>
</dbReference>
<evidence type="ECO:0000259" key="4">
    <source>
        <dbReference type="Pfam" id="PF13302"/>
    </source>
</evidence>
<evidence type="ECO:0000256" key="2">
    <source>
        <dbReference type="ARBA" id="ARBA00023315"/>
    </source>
</evidence>
<dbReference type="GO" id="GO:0016747">
    <property type="term" value="F:acyltransferase activity, transferring groups other than amino-acyl groups"/>
    <property type="evidence" value="ECO:0007669"/>
    <property type="project" value="InterPro"/>
</dbReference>
<evidence type="ECO:0000313" key="5">
    <source>
        <dbReference type="EMBL" id="BAY55932.1"/>
    </source>
</evidence>
<dbReference type="InterPro" id="IPR016181">
    <property type="entry name" value="Acyl_CoA_acyltransferase"/>
</dbReference>
<feature type="domain" description="N-acetyltransferase" evidence="4">
    <location>
        <begin position="11"/>
        <end position="152"/>
    </location>
</feature>